<evidence type="ECO:0000313" key="5">
    <source>
        <dbReference type="EMBL" id="KAF2231281.1"/>
    </source>
</evidence>
<sequence>MQADHSNPTNNSITPSGPHHDSIPPPTAPSPNPRGTKRTRTSSTSPSPPPPHLPHHTPLSPFQHPPTISSPPFKASDHAQDKKSHLLLACTGSVATIKLPLILQALSAHTSSLSVIVLLTRAATRFLAAQSAEQPHWATLRGFQGVQAVFTDEDEWARPWTRGAPILHVELRRWADLLVVAPLSAAAMGRMVVGIGEDLLGEVVRAWDVDAGIDGPPRKVIVVAPAMNTAMWKHPVTKTQMRVLEWDWGVNRDGWIEVLRPQEKALACGDTGDGAMMEWTKIVKVIEDRMDLRKDRGFEEGAERDAKRARA</sequence>
<keyword evidence="1" id="KW-0173">Coenzyme A biosynthesis</keyword>
<protein>
    <submittedName>
        <fullName evidence="5">Flavo protein</fullName>
    </submittedName>
</protein>
<evidence type="ECO:0000256" key="1">
    <source>
        <dbReference type="ARBA" id="ARBA00022993"/>
    </source>
</evidence>
<dbReference type="GO" id="GO:0004633">
    <property type="term" value="F:phosphopantothenoylcysteine decarboxylase activity"/>
    <property type="evidence" value="ECO:0007669"/>
    <property type="project" value="TreeGrafter"/>
</dbReference>
<gene>
    <name evidence="5" type="ORF">EV356DRAFT_490630</name>
</gene>
<dbReference type="InterPro" id="IPR003382">
    <property type="entry name" value="Flavoprotein"/>
</dbReference>
<dbReference type="SUPFAM" id="SSF52507">
    <property type="entry name" value="Homo-oligomeric flavin-containing Cys decarboxylases, HFCD"/>
    <property type="match status" value="1"/>
</dbReference>
<dbReference type="GO" id="GO:0071513">
    <property type="term" value="C:phosphopantothenoylcysteine decarboxylase complex"/>
    <property type="evidence" value="ECO:0007669"/>
    <property type="project" value="TreeGrafter"/>
</dbReference>
<evidence type="ECO:0000313" key="6">
    <source>
        <dbReference type="Proteomes" id="UP000800092"/>
    </source>
</evidence>
<dbReference type="PANTHER" id="PTHR14359">
    <property type="entry name" value="HOMO-OLIGOMERIC FLAVIN CONTAINING CYS DECARBOXYLASE FAMILY"/>
    <property type="match status" value="1"/>
</dbReference>
<feature type="compositionally biased region" description="Polar residues" evidence="3">
    <location>
        <begin position="1"/>
        <end position="15"/>
    </location>
</feature>
<dbReference type="Proteomes" id="UP000800092">
    <property type="component" value="Unassembled WGS sequence"/>
</dbReference>
<evidence type="ECO:0000256" key="2">
    <source>
        <dbReference type="ARBA" id="ARBA00038350"/>
    </source>
</evidence>
<reference evidence="5" key="1">
    <citation type="journal article" date="2020" name="Stud. Mycol.">
        <title>101 Dothideomycetes genomes: a test case for predicting lifestyles and emergence of pathogens.</title>
        <authorList>
            <person name="Haridas S."/>
            <person name="Albert R."/>
            <person name="Binder M."/>
            <person name="Bloem J."/>
            <person name="Labutti K."/>
            <person name="Salamov A."/>
            <person name="Andreopoulos B."/>
            <person name="Baker S."/>
            <person name="Barry K."/>
            <person name="Bills G."/>
            <person name="Bluhm B."/>
            <person name="Cannon C."/>
            <person name="Castanera R."/>
            <person name="Culley D."/>
            <person name="Daum C."/>
            <person name="Ezra D."/>
            <person name="Gonzalez J."/>
            <person name="Henrissat B."/>
            <person name="Kuo A."/>
            <person name="Liang C."/>
            <person name="Lipzen A."/>
            <person name="Lutzoni F."/>
            <person name="Magnuson J."/>
            <person name="Mondo S."/>
            <person name="Nolan M."/>
            <person name="Ohm R."/>
            <person name="Pangilinan J."/>
            <person name="Park H.-J."/>
            <person name="Ramirez L."/>
            <person name="Alfaro M."/>
            <person name="Sun H."/>
            <person name="Tritt A."/>
            <person name="Yoshinaga Y."/>
            <person name="Zwiers L.-H."/>
            <person name="Turgeon B."/>
            <person name="Goodwin S."/>
            <person name="Spatafora J."/>
            <person name="Crous P."/>
            <person name="Grigoriev I."/>
        </authorList>
    </citation>
    <scope>NUCLEOTIDE SEQUENCE</scope>
    <source>
        <strain evidence="5">Tuck. ex Michener</strain>
    </source>
</reference>
<keyword evidence="6" id="KW-1185">Reference proteome</keyword>
<dbReference type="GO" id="GO:0010181">
    <property type="term" value="F:FMN binding"/>
    <property type="evidence" value="ECO:0007669"/>
    <property type="project" value="TreeGrafter"/>
</dbReference>
<dbReference type="OrthoDB" id="1532798at2759"/>
<feature type="compositionally biased region" description="Pro residues" evidence="3">
    <location>
        <begin position="23"/>
        <end position="32"/>
    </location>
</feature>
<dbReference type="GO" id="GO:0015937">
    <property type="term" value="P:coenzyme A biosynthetic process"/>
    <property type="evidence" value="ECO:0007669"/>
    <property type="project" value="UniProtKB-KW"/>
</dbReference>
<dbReference type="InterPro" id="IPR036551">
    <property type="entry name" value="Flavin_trans-like"/>
</dbReference>
<evidence type="ECO:0000256" key="3">
    <source>
        <dbReference type="SAM" id="MobiDB-lite"/>
    </source>
</evidence>
<dbReference type="PANTHER" id="PTHR14359:SF6">
    <property type="entry name" value="PHOSPHOPANTOTHENOYLCYSTEINE DECARBOXYLASE"/>
    <property type="match status" value="1"/>
</dbReference>
<dbReference type="AlphaFoldDB" id="A0A6A6H0A4"/>
<name>A0A6A6H0A4_VIRVR</name>
<dbReference type="Gene3D" id="3.40.50.1950">
    <property type="entry name" value="Flavin prenyltransferase-like"/>
    <property type="match status" value="1"/>
</dbReference>
<evidence type="ECO:0000259" key="4">
    <source>
        <dbReference type="Pfam" id="PF02441"/>
    </source>
</evidence>
<organism evidence="5 6">
    <name type="scientific">Viridothelium virens</name>
    <name type="common">Speckled blister lichen</name>
    <name type="synonym">Trypethelium virens</name>
    <dbReference type="NCBI Taxonomy" id="1048519"/>
    <lineage>
        <taxon>Eukaryota</taxon>
        <taxon>Fungi</taxon>
        <taxon>Dikarya</taxon>
        <taxon>Ascomycota</taxon>
        <taxon>Pezizomycotina</taxon>
        <taxon>Dothideomycetes</taxon>
        <taxon>Dothideomycetes incertae sedis</taxon>
        <taxon>Trypetheliales</taxon>
        <taxon>Trypetheliaceae</taxon>
        <taxon>Viridothelium</taxon>
    </lineage>
</organism>
<accession>A0A6A6H0A4</accession>
<feature type="domain" description="Flavoprotein" evidence="4">
    <location>
        <begin position="85"/>
        <end position="289"/>
    </location>
</feature>
<proteinExistence type="inferred from homology"/>
<dbReference type="EMBL" id="ML991829">
    <property type="protein sequence ID" value="KAF2231281.1"/>
    <property type="molecule type" value="Genomic_DNA"/>
</dbReference>
<dbReference type="Pfam" id="PF02441">
    <property type="entry name" value="Flavoprotein"/>
    <property type="match status" value="1"/>
</dbReference>
<comment type="similarity">
    <text evidence="2">Belongs to the HFCD (homooligomeric flavin containing Cys decarboxylase) superfamily.</text>
</comment>
<feature type="region of interest" description="Disordered" evidence="3">
    <location>
        <begin position="1"/>
        <end position="79"/>
    </location>
</feature>